<dbReference type="InterPro" id="IPR025851">
    <property type="entry name" value="SUKH-4"/>
</dbReference>
<reference evidence="2" key="1">
    <citation type="submission" date="2023-06" db="EMBL/GenBank/DDBJ databases">
        <title>Gycomyces niveus sp.nov., a novel actinomycete isolated from soil in Shouguang.</title>
        <authorList>
            <person name="Yang X."/>
            <person name="Zhao J."/>
        </authorList>
    </citation>
    <scope>NUCLEOTIDE SEQUENCE</scope>
    <source>
        <strain evidence="2">NEAU C2</strain>
    </source>
</reference>
<accession>A0ABT7YXD8</accession>
<dbReference type="Proteomes" id="UP001171902">
    <property type="component" value="Unassembled WGS sequence"/>
</dbReference>
<gene>
    <name evidence="1" type="ORF">QWI33_16305</name>
    <name evidence="2" type="ORF">QWI33_26595</name>
</gene>
<name>A0ABT7YXD8_9ACTN</name>
<evidence type="ECO:0000313" key="2">
    <source>
        <dbReference type="EMBL" id="MDN3243313.1"/>
    </source>
</evidence>
<keyword evidence="3" id="KW-1185">Reference proteome</keyword>
<organism evidence="2 3">
    <name type="scientific">Glycomyces tritici</name>
    <dbReference type="NCBI Taxonomy" id="2665176"/>
    <lineage>
        <taxon>Bacteria</taxon>
        <taxon>Bacillati</taxon>
        <taxon>Actinomycetota</taxon>
        <taxon>Actinomycetes</taxon>
        <taxon>Glycomycetales</taxon>
        <taxon>Glycomycetaceae</taxon>
        <taxon>Glycomyces</taxon>
    </lineage>
</organism>
<dbReference type="Pfam" id="PF14435">
    <property type="entry name" value="SUKH-4"/>
    <property type="match status" value="1"/>
</dbReference>
<dbReference type="EMBL" id="JAUEMJ010000004">
    <property type="protein sequence ID" value="MDN3241290.1"/>
    <property type="molecule type" value="Genomic_DNA"/>
</dbReference>
<dbReference type="EMBL" id="JAUEMJ010000012">
    <property type="protein sequence ID" value="MDN3243313.1"/>
    <property type="molecule type" value="Genomic_DNA"/>
</dbReference>
<sequence length="172" mass="19022">MAASARFRALWSEDEMVPYPRGPWVEAGMPAPALPEGDEVPLDVAVVYTAYLTGDLKLYDPIRLTTATGSLDIPLIVIGAVPEDHDLLYMLDPGTGDVVLFDLTGQEVQGVNSNYRCFVEFLYRFAQFVEADEGKPDRADKASALRESLAAIDQNAFQEGAWWPMVFDQLMS</sequence>
<protein>
    <submittedName>
        <fullName evidence="2">SUKH-4 family immunity protein</fullName>
    </submittedName>
</protein>
<dbReference type="RefSeq" id="WP_289958200.1">
    <property type="nucleotide sequence ID" value="NZ_JAUEMJ010000004.1"/>
</dbReference>
<evidence type="ECO:0000313" key="3">
    <source>
        <dbReference type="Proteomes" id="UP001171902"/>
    </source>
</evidence>
<evidence type="ECO:0000313" key="1">
    <source>
        <dbReference type="EMBL" id="MDN3241290.1"/>
    </source>
</evidence>
<proteinExistence type="predicted"/>
<comment type="caution">
    <text evidence="2">The sequence shown here is derived from an EMBL/GenBank/DDBJ whole genome shotgun (WGS) entry which is preliminary data.</text>
</comment>